<name>A0A8S5L8A9_9CAUD</name>
<protein>
    <submittedName>
        <fullName evidence="1">Uncharacterized protein</fullName>
    </submittedName>
</protein>
<evidence type="ECO:0000313" key="1">
    <source>
        <dbReference type="EMBL" id="DAD66002.1"/>
    </source>
</evidence>
<sequence>MRAHSNYNKPKKLNAVNQKAYLWLGQVQKALIALNTLGLEVCEIEFCHVKPRILVKDCAACARLEASGRAIEYEFGNGEGGKYRKLQIMAEGIKVIWQTNRERKH</sequence>
<accession>A0A8S5L8A9</accession>
<dbReference type="EMBL" id="BK014652">
    <property type="protein sequence ID" value="DAD66002.1"/>
    <property type="molecule type" value="Genomic_DNA"/>
</dbReference>
<reference evidence="1" key="1">
    <citation type="journal article" date="2021" name="Proc. Natl. Acad. Sci. U.S.A.">
        <title>A Catalog of Tens of Thousands of Viruses from Human Metagenomes Reveals Hidden Associations with Chronic Diseases.</title>
        <authorList>
            <person name="Tisza M.J."/>
            <person name="Buck C.B."/>
        </authorList>
    </citation>
    <scope>NUCLEOTIDE SEQUENCE</scope>
    <source>
        <strain evidence="1">CtKHS5</strain>
    </source>
</reference>
<organism evidence="1">
    <name type="scientific">Myoviridae sp. ctKHS5</name>
    <dbReference type="NCBI Taxonomy" id="2823541"/>
    <lineage>
        <taxon>Viruses</taxon>
        <taxon>Duplodnaviria</taxon>
        <taxon>Heunggongvirae</taxon>
        <taxon>Uroviricota</taxon>
        <taxon>Caudoviricetes</taxon>
    </lineage>
</organism>
<proteinExistence type="predicted"/>